<feature type="domain" description="GFO/IDH/MocA-like oxidoreductase" evidence="7">
    <location>
        <begin position="176"/>
        <end position="264"/>
    </location>
</feature>
<evidence type="ECO:0000256" key="5">
    <source>
        <dbReference type="ARBA" id="ARBA00049233"/>
    </source>
</evidence>
<dbReference type="InterPro" id="IPR055170">
    <property type="entry name" value="GFO_IDH_MocA-like_dom"/>
</dbReference>
<dbReference type="GO" id="GO:0000166">
    <property type="term" value="F:nucleotide binding"/>
    <property type="evidence" value="ECO:0007669"/>
    <property type="project" value="InterPro"/>
</dbReference>
<dbReference type="InterPro" id="IPR036291">
    <property type="entry name" value="NAD(P)-bd_dom_sf"/>
</dbReference>
<dbReference type="GO" id="GO:0047837">
    <property type="term" value="F:D-xylose 1-dehydrogenase (NADP+) activity"/>
    <property type="evidence" value="ECO:0007669"/>
    <property type="project" value="UniProtKB-EC"/>
</dbReference>
<evidence type="ECO:0000256" key="4">
    <source>
        <dbReference type="ARBA" id="ARBA00042988"/>
    </source>
</evidence>
<proteinExistence type="inferred from homology"/>
<name>A0A9P7B0S9_9HELO</name>
<dbReference type="Pfam" id="PF22725">
    <property type="entry name" value="GFO_IDH_MocA_C3"/>
    <property type="match status" value="1"/>
</dbReference>
<evidence type="ECO:0000256" key="1">
    <source>
        <dbReference type="ARBA" id="ARBA00010928"/>
    </source>
</evidence>
<evidence type="ECO:0000259" key="7">
    <source>
        <dbReference type="Pfam" id="PF22725"/>
    </source>
</evidence>
<dbReference type="InterPro" id="IPR050984">
    <property type="entry name" value="Gfo/Idh/MocA_domain"/>
</dbReference>
<gene>
    <name evidence="8" type="ORF">D0Z07_9390</name>
</gene>
<dbReference type="PANTHER" id="PTHR22604">
    <property type="entry name" value="OXIDOREDUCTASES"/>
    <property type="match status" value="1"/>
</dbReference>
<organism evidence="8 9">
    <name type="scientific">Hyphodiscus hymeniophilus</name>
    <dbReference type="NCBI Taxonomy" id="353542"/>
    <lineage>
        <taxon>Eukaryota</taxon>
        <taxon>Fungi</taxon>
        <taxon>Dikarya</taxon>
        <taxon>Ascomycota</taxon>
        <taxon>Pezizomycotina</taxon>
        <taxon>Leotiomycetes</taxon>
        <taxon>Helotiales</taxon>
        <taxon>Hyphodiscaceae</taxon>
        <taxon>Hyphodiscus</taxon>
    </lineage>
</organism>
<evidence type="ECO:0000256" key="2">
    <source>
        <dbReference type="ARBA" id="ARBA00023002"/>
    </source>
</evidence>
<comment type="caution">
    <text evidence="8">The sequence shown here is derived from an EMBL/GenBank/DDBJ whole genome shotgun (WGS) entry which is preliminary data.</text>
</comment>
<dbReference type="Gene3D" id="3.40.50.720">
    <property type="entry name" value="NAD(P)-binding Rossmann-like Domain"/>
    <property type="match status" value="1"/>
</dbReference>
<evidence type="ECO:0000313" key="9">
    <source>
        <dbReference type="Proteomes" id="UP000785200"/>
    </source>
</evidence>
<dbReference type="PANTHER" id="PTHR22604:SF105">
    <property type="entry name" value="TRANS-1,2-DIHYDROBENZENE-1,2-DIOL DEHYDROGENASE"/>
    <property type="match status" value="1"/>
</dbReference>
<dbReference type="EC" id="1.1.1.179" evidence="3"/>
<feature type="domain" description="Gfo/Idh/MocA-like oxidoreductase N-terminal" evidence="6">
    <location>
        <begin position="25"/>
        <end position="131"/>
    </location>
</feature>
<comment type="catalytic activity">
    <reaction evidence="5">
        <text>D-xylose + NADP(+) = D-xylono-1,5-lactone + NADPH + H(+)</text>
        <dbReference type="Rhea" id="RHEA:22000"/>
        <dbReference type="ChEBI" id="CHEBI:15378"/>
        <dbReference type="ChEBI" id="CHEBI:15867"/>
        <dbReference type="ChEBI" id="CHEBI:53455"/>
        <dbReference type="ChEBI" id="CHEBI:57783"/>
        <dbReference type="ChEBI" id="CHEBI:58349"/>
        <dbReference type="EC" id="1.1.1.179"/>
    </reaction>
</comment>
<comment type="similarity">
    <text evidence="1">Belongs to the Gfo/Idh/MocA family.</text>
</comment>
<dbReference type="SUPFAM" id="SSF51735">
    <property type="entry name" value="NAD(P)-binding Rossmann-fold domains"/>
    <property type="match status" value="1"/>
</dbReference>
<protein>
    <recommendedName>
        <fullName evidence="3">D-xylose 1-dehydrogenase (NADP(+), D-xylono-1,5-lactone-forming)</fullName>
        <ecNumber evidence="3">1.1.1.179</ecNumber>
    </recommendedName>
    <alternativeName>
        <fullName evidence="4">D-xylose-NADP dehydrogenase</fullName>
    </alternativeName>
</protein>
<dbReference type="OrthoDB" id="6417021at2759"/>
<sequence length="419" mass="46936">MFIGFLRRNWAISHPPQPAKEDQVLKIGLLGASKIAPTAVIEPALNHPSVVIAAVAARDPAKGQEYAKKHNIPVVYNSYQELIDEPTIDAIYIALPNGLHYEWAAKSLQAGKHVLLEKPSVSNSIEATALFRHPSLTRSNAPVIIEAVHSRFHPAFQTFISLLDPPNIVSAHSSAKAPGGYVALDDIRFNYDLAGGSCMDPGSYAIMTLRQMLGAEPEECLEANARMLPQGYDQNCDQAITAKFRFPNGALGKIDVDLNEVGGYWLPWITMHWPAISIPACSATHREVTVPDDKLAVEEEHVIVKTVTLLNYLLPHHWHRIDISEKHMVRNIRTKETLRTWTVTASKKAYKWDDPKKKGEAYWSSYRYQLEEFVNKIKGRDGSGVWIDGEDSINQMRMIDSVYQKAGLLHRPSSKYLEL</sequence>
<evidence type="ECO:0000259" key="6">
    <source>
        <dbReference type="Pfam" id="PF01408"/>
    </source>
</evidence>
<dbReference type="InterPro" id="IPR000683">
    <property type="entry name" value="Gfo/Idh/MocA-like_OxRdtase_N"/>
</dbReference>
<dbReference type="AlphaFoldDB" id="A0A9P7B0S9"/>
<reference evidence="8" key="1">
    <citation type="submission" date="2019-07" db="EMBL/GenBank/DDBJ databases">
        <title>Hyphodiscus hymeniophilus genome sequencing and assembly.</title>
        <authorList>
            <person name="Kramer G."/>
            <person name="Nodwell J."/>
        </authorList>
    </citation>
    <scope>NUCLEOTIDE SEQUENCE</scope>
    <source>
        <strain evidence="8">ATCC 34498</strain>
    </source>
</reference>
<dbReference type="EMBL" id="VNKQ01000001">
    <property type="protein sequence ID" value="KAG0653113.1"/>
    <property type="molecule type" value="Genomic_DNA"/>
</dbReference>
<dbReference type="Pfam" id="PF01408">
    <property type="entry name" value="GFO_IDH_MocA"/>
    <property type="match status" value="1"/>
</dbReference>
<keyword evidence="9" id="KW-1185">Reference proteome</keyword>
<keyword evidence="2" id="KW-0560">Oxidoreductase</keyword>
<evidence type="ECO:0000256" key="3">
    <source>
        <dbReference type="ARBA" id="ARBA00038984"/>
    </source>
</evidence>
<dbReference type="Gene3D" id="3.30.360.10">
    <property type="entry name" value="Dihydrodipicolinate Reductase, domain 2"/>
    <property type="match status" value="1"/>
</dbReference>
<dbReference type="Proteomes" id="UP000785200">
    <property type="component" value="Unassembled WGS sequence"/>
</dbReference>
<dbReference type="SUPFAM" id="SSF55347">
    <property type="entry name" value="Glyceraldehyde-3-phosphate dehydrogenase-like, C-terminal domain"/>
    <property type="match status" value="1"/>
</dbReference>
<evidence type="ECO:0000313" key="8">
    <source>
        <dbReference type="EMBL" id="KAG0653113.1"/>
    </source>
</evidence>
<accession>A0A9P7B0S9</accession>